<feature type="compositionally biased region" description="Basic and acidic residues" evidence="1">
    <location>
        <begin position="445"/>
        <end position="462"/>
    </location>
</feature>
<name>A0AAE0SQ70_9BIVA</name>
<feature type="compositionally biased region" description="Basic and acidic residues" evidence="1">
    <location>
        <begin position="396"/>
        <end position="409"/>
    </location>
</feature>
<evidence type="ECO:0000259" key="2">
    <source>
        <dbReference type="PROSITE" id="PS51376"/>
    </source>
</evidence>
<dbReference type="GO" id="GO:0005829">
    <property type="term" value="C:cytosol"/>
    <property type="evidence" value="ECO:0007669"/>
    <property type="project" value="TreeGrafter"/>
</dbReference>
<feature type="compositionally biased region" description="Basic and acidic residues" evidence="1">
    <location>
        <begin position="508"/>
        <end position="522"/>
    </location>
</feature>
<dbReference type="Pfam" id="PF14545">
    <property type="entry name" value="DBB"/>
    <property type="match status" value="1"/>
</dbReference>
<dbReference type="GO" id="GO:0005104">
    <property type="term" value="F:fibroblast growth factor receptor binding"/>
    <property type="evidence" value="ECO:0007669"/>
    <property type="project" value="TreeGrafter"/>
</dbReference>
<evidence type="ECO:0000313" key="4">
    <source>
        <dbReference type="Proteomes" id="UP001195483"/>
    </source>
</evidence>
<dbReference type="PANTHER" id="PTHR16267:SF11">
    <property type="entry name" value="STUMPS, ISOFORM E"/>
    <property type="match status" value="1"/>
</dbReference>
<feature type="region of interest" description="Disordered" evidence="1">
    <location>
        <begin position="384"/>
        <end position="522"/>
    </location>
</feature>
<dbReference type="InterPro" id="IPR017893">
    <property type="entry name" value="DBB_domain"/>
</dbReference>
<organism evidence="3 4">
    <name type="scientific">Potamilus streckersoni</name>
    <dbReference type="NCBI Taxonomy" id="2493646"/>
    <lineage>
        <taxon>Eukaryota</taxon>
        <taxon>Metazoa</taxon>
        <taxon>Spiralia</taxon>
        <taxon>Lophotrochozoa</taxon>
        <taxon>Mollusca</taxon>
        <taxon>Bivalvia</taxon>
        <taxon>Autobranchia</taxon>
        <taxon>Heteroconchia</taxon>
        <taxon>Palaeoheterodonta</taxon>
        <taxon>Unionida</taxon>
        <taxon>Unionoidea</taxon>
        <taxon>Unionidae</taxon>
        <taxon>Ambleminae</taxon>
        <taxon>Lampsilini</taxon>
        <taxon>Potamilus</taxon>
    </lineage>
</organism>
<sequence>MTNVEKIHRIFFHQKGRDFAGKIKNKFETGSYKVQFQLHELDSANMMDINESGVSILLLTPQLLDAIKSGNHPNLDTLFQNPKFSVVLCHCIDRDKSQVSKILSDKLKGFLHWTYINFCSHDDLTDLKLNIMSLVEKSEGVEDVPTTPRLQNFKLWPGEDCKPKQSISLLFTRPVDDDDDEVKVKVIQKGCSVTLDALRLNRMTYVFNIGDIVDGMKTIEVFVNKSSYGRAQLRVVSKMEELEHLLHDVTNPIELLCQSMHFENREDLDLELLDLLSNYSSSGPNSLFSTFDWNKFGETVSKSELPTLLHFGAKFGLVYFCRQLLALPGGRQAMKMKNNNKLLPHEIAKENGFDSLASELRKQYDGCDEEEDYRLVASPFNKSARGSVSNFGSSPSRDEVQEMNVRESGDSGVQICPIRSGRSSASSSPRENSRSSLRSSSSESDIVRRGKSLKDGRVRSTESGKSSGSTSSPRSTGLPNRMTMMLDGDDLVYPVNEQKMRLPSQHDSQWDGTERQQEITKF</sequence>
<gene>
    <name evidence="3" type="ORF">CHS0354_024943</name>
</gene>
<comment type="caution">
    <text evidence="3">The sequence shown here is derived from an EMBL/GenBank/DDBJ whole genome shotgun (WGS) entry which is preliminary data.</text>
</comment>
<dbReference type="PROSITE" id="PS51376">
    <property type="entry name" value="DBB"/>
    <property type="match status" value="1"/>
</dbReference>
<feature type="compositionally biased region" description="Polar residues" evidence="1">
    <location>
        <begin position="384"/>
        <end position="395"/>
    </location>
</feature>
<feature type="compositionally biased region" description="Low complexity" evidence="1">
    <location>
        <begin position="463"/>
        <end position="477"/>
    </location>
</feature>
<dbReference type="SMART" id="SM01282">
    <property type="entry name" value="DBB"/>
    <property type="match status" value="1"/>
</dbReference>
<dbReference type="PANTHER" id="PTHR16267">
    <property type="entry name" value="BANK1/PIK3AP1 FAMILY MEMBER"/>
    <property type="match status" value="1"/>
</dbReference>
<proteinExistence type="predicted"/>
<dbReference type="InterPro" id="IPR052446">
    <property type="entry name" value="B-cell_PI3K-Signaling_Adptrs"/>
</dbReference>
<dbReference type="AlphaFoldDB" id="A0AAE0SQ70"/>
<dbReference type="GO" id="GO:0005068">
    <property type="term" value="F:transmembrane receptor protein tyrosine kinase adaptor activity"/>
    <property type="evidence" value="ECO:0007669"/>
    <property type="project" value="TreeGrafter"/>
</dbReference>
<feature type="compositionally biased region" description="Low complexity" evidence="1">
    <location>
        <begin position="419"/>
        <end position="444"/>
    </location>
</feature>
<evidence type="ECO:0000313" key="3">
    <source>
        <dbReference type="EMBL" id="KAK3596182.1"/>
    </source>
</evidence>
<reference evidence="3" key="1">
    <citation type="journal article" date="2021" name="Genome Biol. Evol.">
        <title>A High-Quality Reference Genome for a Parasitic Bivalve with Doubly Uniparental Inheritance (Bivalvia: Unionida).</title>
        <authorList>
            <person name="Smith C.H."/>
        </authorList>
    </citation>
    <scope>NUCLEOTIDE SEQUENCE</scope>
    <source>
        <strain evidence="3">CHS0354</strain>
    </source>
</reference>
<protein>
    <recommendedName>
        <fullName evidence="2">DBB domain-containing protein</fullName>
    </recommendedName>
</protein>
<dbReference type="EMBL" id="JAEAOA010001476">
    <property type="protein sequence ID" value="KAK3596182.1"/>
    <property type="molecule type" value="Genomic_DNA"/>
</dbReference>
<feature type="domain" description="DBB" evidence="2">
    <location>
        <begin position="155"/>
        <end position="288"/>
    </location>
</feature>
<evidence type="ECO:0000256" key="1">
    <source>
        <dbReference type="SAM" id="MobiDB-lite"/>
    </source>
</evidence>
<reference evidence="3" key="2">
    <citation type="journal article" date="2021" name="Genome Biol. Evol.">
        <title>Developing a high-quality reference genome for a parasitic bivalve with doubly uniparental inheritance (Bivalvia: Unionida).</title>
        <authorList>
            <person name="Smith C.H."/>
        </authorList>
    </citation>
    <scope>NUCLEOTIDE SEQUENCE</scope>
    <source>
        <strain evidence="3">CHS0354</strain>
        <tissue evidence="3">Mantle</tissue>
    </source>
</reference>
<dbReference type="Proteomes" id="UP001195483">
    <property type="component" value="Unassembled WGS sequence"/>
</dbReference>
<keyword evidence="4" id="KW-1185">Reference proteome</keyword>
<reference evidence="3" key="3">
    <citation type="submission" date="2023-05" db="EMBL/GenBank/DDBJ databases">
        <authorList>
            <person name="Smith C.H."/>
        </authorList>
    </citation>
    <scope>NUCLEOTIDE SEQUENCE</scope>
    <source>
        <strain evidence="3">CHS0354</strain>
        <tissue evidence="3">Mantle</tissue>
    </source>
</reference>
<accession>A0AAE0SQ70</accession>